<feature type="chain" id="PRO_5045751342" evidence="1">
    <location>
        <begin position="22"/>
        <end position="296"/>
    </location>
</feature>
<gene>
    <name evidence="2" type="ORF">VKT23_014240</name>
</gene>
<dbReference type="Proteomes" id="UP001498398">
    <property type="component" value="Unassembled WGS sequence"/>
</dbReference>
<keyword evidence="1" id="KW-0732">Signal</keyword>
<comment type="caution">
    <text evidence="2">The sequence shown here is derived from an EMBL/GenBank/DDBJ whole genome shotgun (WGS) entry which is preliminary data.</text>
</comment>
<dbReference type="EMBL" id="JBANRG010000042">
    <property type="protein sequence ID" value="KAK7447027.1"/>
    <property type="molecule type" value="Genomic_DNA"/>
</dbReference>
<keyword evidence="3" id="KW-1185">Reference proteome</keyword>
<evidence type="ECO:0000313" key="3">
    <source>
        <dbReference type="Proteomes" id="UP001498398"/>
    </source>
</evidence>
<reference evidence="2 3" key="1">
    <citation type="submission" date="2024-01" db="EMBL/GenBank/DDBJ databases">
        <title>A draft genome for the cacao thread blight pathogen Marasmiellus scandens.</title>
        <authorList>
            <person name="Baruah I.K."/>
            <person name="Leung J."/>
            <person name="Bukari Y."/>
            <person name="Amoako-Attah I."/>
            <person name="Meinhardt L.W."/>
            <person name="Bailey B.A."/>
            <person name="Cohen S.P."/>
        </authorList>
    </citation>
    <scope>NUCLEOTIDE SEQUENCE [LARGE SCALE GENOMIC DNA]</scope>
    <source>
        <strain evidence="2 3">GH-19</strain>
    </source>
</reference>
<sequence length="296" mass="32162">MLSSFCRQAVLLFSLSVVVFAQYNNTTNYVQRNLHTIQSIYNLTVYPNNAPILLQGGSAVPPGLFSQNARGRVTPVGNFTGFEDSIEYFFALAPTPQSNPAGVAIFEADVVEYTSGCANVAASVVYLKTGPVNATTGQLIEGSKTTALKQVAFWRFDDQGAVLEYDAWIPNLQAWSSVALGIDYSNITIQQGALATALCPTLQDRCTGSNQQFNSTADCITELGQKPFGTFDEAWGDNIACRTIHLILTGHRPEVHCPHVGPFGGNGPDNYKCVDIEYNEYLNDALLFGSSEVFRC</sequence>
<evidence type="ECO:0000256" key="1">
    <source>
        <dbReference type="SAM" id="SignalP"/>
    </source>
</evidence>
<feature type="signal peptide" evidence="1">
    <location>
        <begin position="1"/>
        <end position="21"/>
    </location>
</feature>
<proteinExistence type="predicted"/>
<organism evidence="2 3">
    <name type="scientific">Marasmiellus scandens</name>
    <dbReference type="NCBI Taxonomy" id="2682957"/>
    <lineage>
        <taxon>Eukaryota</taxon>
        <taxon>Fungi</taxon>
        <taxon>Dikarya</taxon>
        <taxon>Basidiomycota</taxon>
        <taxon>Agaricomycotina</taxon>
        <taxon>Agaricomycetes</taxon>
        <taxon>Agaricomycetidae</taxon>
        <taxon>Agaricales</taxon>
        <taxon>Marasmiineae</taxon>
        <taxon>Omphalotaceae</taxon>
        <taxon>Marasmiellus</taxon>
    </lineage>
</organism>
<accession>A0ABR1J0V6</accession>
<evidence type="ECO:0000313" key="2">
    <source>
        <dbReference type="EMBL" id="KAK7447027.1"/>
    </source>
</evidence>
<name>A0ABR1J0V6_9AGAR</name>
<protein>
    <submittedName>
        <fullName evidence="2">Uncharacterized protein</fullName>
    </submittedName>
</protein>